<evidence type="ECO:0000313" key="1">
    <source>
        <dbReference type="EMBL" id="GAB19683.1"/>
    </source>
</evidence>
<proteinExistence type="predicted"/>
<reference evidence="1 2" key="1">
    <citation type="submission" date="2011-12" db="EMBL/GenBank/DDBJ databases">
        <title>Whole genome shotgun sequence of Gordonia effusa NBRC 100432.</title>
        <authorList>
            <person name="Yoshida I."/>
            <person name="Takarada H."/>
            <person name="Hosoyama A."/>
            <person name="Tsuchikane K."/>
            <person name="Katsumata H."/>
            <person name="Yamazaki S."/>
            <person name="Fujita N."/>
        </authorList>
    </citation>
    <scope>NUCLEOTIDE SEQUENCE [LARGE SCALE GENOMIC DNA]</scope>
    <source>
        <strain evidence="1 2">NBRC 100432</strain>
    </source>
</reference>
<organism evidence="1 2">
    <name type="scientific">Gordonia effusa NBRC 100432</name>
    <dbReference type="NCBI Taxonomy" id="1077974"/>
    <lineage>
        <taxon>Bacteria</taxon>
        <taxon>Bacillati</taxon>
        <taxon>Actinomycetota</taxon>
        <taxon>Actinomycetes</taxon>
        <taxon>Mycobacteriales</taxon>
        <taxon>Gordoniaceae</taxon>
        <taxon>Gordonia</taxon>
    </lineage>
</organism>
<dbReference type="Proteomes" id="UP000035034">
    <property type="component" value="Unassembled WGS sequence"/>
</dbReference>
<comment type="caution">
    <text evidence="1">The sequence shown here is derived from an EMBL/GenBank/DDBJ whole genome shotgun (WGS) entry which is preliminary data.</text>
</comment>
<sequence length="430" mass="47868">MVPPAIPIAASTIDLAKFDIPPDGIARDELLLQYQRQMTRPTPESKVLTGELRSWSGVFARTKWFATQYTSTAALMLKGRNVRVSDAETLDAIVRASGELIDPFARYSAGWSTSLAVLRPKNLRNAVLVAIREAQRYGARLVRRDMTTVEPVQNTHERAMGFLADPAHRHQRDRQTALDAYLAKVSDIISAADTSRKRLTDAERALLVDLTNVLINELGAVPIVPLSEDKESDNLAIATEFLADVVFTALRGRSYDERHVAQAYERVLITYLNRLRRGLSLEGTEDYFLMRLTAVRIDEWRREVRRKDREARFVAADDDGVRADDRVDELTAPDEGPARRTIKTAIGYIGSDPNLRIDGRLYWEAETAIAILAGEIGESAASRRDLRAVVANRWGVQRPVHARSATSALAATDVLRLMRAAVNRAGVASL</sequence>
<dbReference type="eggNOG" id="ENOG5031VVB">
    <property type="taxonomic scope" value="Bacteria"/>
</dbReference>
<protein>
    <submittedName>
        <fullName evidence="1">Uncharacterized protein</fullName>
    </submittedName>
</protein>
<dbReference type="STRING" id="1077974.GOEFS_093_00120"/>
<name>H0R3N2_9ACTN</name>
<dbReference type="AlphaFoldDB" id="H0R3N2"/>
<keyword evidence="2" id="KW-1185">Reference proteome</keyword>
<dbReference type="EMBL" id="BAEH01000093">
    <property type="protein sequence ID" value="GAB19683.1"/>
    <property type="molecule type" value="Genomic_DNA"/>
</dbReference>
<gene>
    <name evidence="1" type="ORF">GOEFS_093_00120</name>
</gene>
<accession>H0R3N2</accession>
<evidence type="ECO:0000313" key="2">
    <source>
        <dbReference type="Proteomes" id="UP000035034"/>
    </source>
</evidence>